<dbReference type="InterPro" id="IPR025113">
    <property type="entry name" value="TRL-like"/>
</dbReference>
<sequence>MKRLGAVVLVLAGLCGCIPTHDLAKSLRYADNTPVGVENIKFVELNQMKRGEACTFNIFYFIPLFGDGSILTAAHKGGINNVELIGQTGYWYFPFSTDCTVVYGDKSAVIQKQKEAPKEAPKN</sequence>
<dbReference type="EMBL" id="CP076724">
    <property type="protein sequence ID" value="QWV97182.1"/>
    <property type="molecule type" value="Genomic_DNA"/>
</dbReference>
<accession>A0ABX8JKJ8</accession>
<keyword evidence="2" id="KW-1185">Reference proteome</keyword>
<dbReference type="Pfam" id="PF13146">
    <property type="entry name" value="TRL"/>
    <property type="match status" value="1"/>
</dbReference>
<organism evidence="1 2">
    <name type="scientific">Geomonas diazotrophica</name>
    <dbReference type="NCBI Taxonomy" id="2843197"/>
    <lineage>
        <taxon>Bacteria</taxon>
        <taxon>Pseudomonadati</taxon>
        <taxon>Thermodesulfobacteriota</taxon>
        <taxon>Desulfuromonadia</taxon>
        <taxon>Geobacterales</taxon>
        <taxon>Geobacteraceae</taxon>
        <taxon>Geomonas</taxon>
    </lineage>
</organism>
<dbReference type="PROSITE" id="PS51257">
    <property type="entry name" value="PROKAR_LIPOPROTEIN"/>
    <property type="match status" value="1"/>
</dbReference>
<gene>
    <name evidence="1" type="ORF">KP005_17845</name>
</gene>
<evidence type="ECO:0000313" key="2">
    <source>
        <dbReference type="Proteomes" id="UP000683493"/>
    </source>
</evidence>
<name>A0ABX8JKJ8_9BACT</name>
<evidence type="ECO:0000313" key="1">
    <source>
        <dbReference type="EMBL" id="QWV97182.1"/>
    </source>
</evidence>
<proteinExistence type="predicted"/>
<reference evidence="1 2" key="1">
    <citation type="submission" date="2021-06" db="EMBL/GenBank/DDBJ databases">
        <title>Gemonas diversity in paddy soil.</title>
        <authorList>
            <person name="Liu G."/>
        </authorList>
    </citation>
    <scope>NUCLEOTIDE SEQUENCE [LARGE SCALE GENOMIC DNA]</scope>
    <source>
        <strain evidence="1 2">RG29</strain>
    </source>
</reference>
<protein>
    <submittedName>
        <fullName evidence="1">TRL-like family protein</fullName>
    </submittedName>
</protein>
<dbReference type="Proteomes" id="UP000683493">
    <property type="component" value="Chromosome"/>
</dbReference>